<organism evidence="6 7">
    <name type="scientific">Brachionus calyciflorus</name>
    <dbReference type="NCBI Taxonomy" id="104777"/>
    <lineage>
        <taxon>Eukaryota</taxon>
        <taxon>Metazoa</taxon>
        <taxon>Spiralia</taxon>
        <taxon>Gnathifera</taxon>
        <taxon>Rotifera</taxon>
        <taxon>Eurotatoria</taxon>
        <taxon>Monogononta</taxon>
        <taxon>Pseudotrocha</taxon>
        <taxon>Ploima</taxon>
        <taxon>Brachionidae</taxon>
        <taxon>Brachionus</taxon>
    </lineage>
</organism>
<evidence type="ECO:0000256" key="2">
    <source>
        <dbReference type="ARBA" id="ARBA00009415"/>
    </source>
</evidence>
<dbReference type="PANTHER" id="PTHR16011:SF0">
    <property type="entry name" value="INTRAFLAGELLAR TRANSPORT PROTEIN 57 HOMOLOG"/>
    <property type="match status" value="1"/>
</dbReference>
<feature type="coiled-coil region" evidence="5">
    <location>
        <begin position="338"/>
        <end position="365"/>
    </location>
</feature>
<dbReference type="Proteomes" id="UP000663879">
    <property type="component" value="Unassembled WGS sequence"/>
</dbReference>
<comment type="similarity">
    <text evidence="2">Belongs to the IFT57 family.</text>
</comment>
<protein>
    <recommendedName>
        <fullName evidence="8">Intraflagellar transport protein 57 homolog</fullName>
    </recommendedName>
</protein>
<dbReference type="GO" id="GO:0005929">
    <property type="term" value="C:cilium"/>
    <property type="evidence" value="ECO:0007669"/>
    <property type="project" value="UniProtKB-SubCell"/>
</dbReference>
<sequence>MSDEERNTGKNDSSDIPTERSPGEAYVIFIEMNNLLNKLKLLNYEDEYLIRWKMKPLSRHYFAIQSNTGEQFHSFITLAAWLIQQCGNNFDKPQEFDDPNTVVSGILNQLRKFGYEVNFGVNKVKTGSGEQVIYTLNRLSDEALKNKNFSWKDPEYNNELEEQDDDQNKDEVDEAELDLNKIEENMLKYDDDDDEIEDENILNMEALNKLNTIVNSKNMIPEKRHEEILESNTDATEWKLEVERVLPQLKVTIKTDHKDWRTHIEQMHNYQESIEESLKETKTYFEKLYDEISRTLEKIGSREKYINNQLEEPMQALRNYQDRLAEIKETFRVRYSGVTERSNILNQVTNELQRVKEEMEEAGQSMTDGSPLIKIKKAMENIKLDMKNMDVRIGVLEHILIQAKLRHKDLIHENKDK</sequence>
<dbReference type="OrthoDB" id="423881at2759"/>
<dbReference type="GO" id="GO:0005794">
    <property type="term" value="C:Golgi apparatus"/>
    <property type="evidence" value="ECO:0007669"/>
    <property type="project" value="TreeGrafter"/>
</dbReference>
<keyword evidence="3" id="KW-0969">Cilium</keyword>
<dbReference type="GO" id="GO:0030992">
    <property type="term" value="C:intraciliary transport particle B"/>
    <property type="evidence" value="ECO:0007669"/>
    <property type="project" value="TreeGrafter"/>
</dbReference>
<evidence type="ECO:0008006" key="8">
    <source>
        <dbReference type="Google" id="ProtNLM"/>
    </source>
</evidence>
<comment type="subcellular location">
    <subcellularLocation>
        <location evidence="1">Cell projection</location>
        <location evidence="1">Cilium</location>
    </subcellularLocation>
</comment>
<reference evidence="6" key="1">
    <citation type="submission" date="2021-02" db="EMBL/GenBank/DDBJ databases">
        <authorList>
            <person name="Nowell W R."/>
        </authorList>
    </citation>
    <scope>NUCLEOTIDE SEQUENCE</scope>
    <source>
        <strain evidence="6">Ploen Becks lab</strain>
    </source>
</reference>
<evidence type="ECO:0000313" key="7">
    <source>
        <dbReference type="Proteomes" id="UP000663879"/>
    </source>
</evidence>
<accession>A0A813XMS6</accession>
<keyword evidence="5" id="KW-0175">Coiled coil</keyword>
<evidence type="ECO:0000256" key="3">
    <source>
        <dbReference type="ARBA" id="ARBA00023069"/>
    </source>
</evidence>
<comment type="caution">
    <text evidence="6">The sequence shown here is derived from an EMBL/GenBank/DDBJ whole genome shotgun (WGS) entry which is preliminary data.</text>
</comment>
<dbReference type="InterPro" id="IPR019530">
    <property type="entry name" value="Intra-flagellar_transport_57"/>
</dbReference>
<name>A0A813XMS6_9BILA</name>
<dbReference type="AlphaFoldDB" id="A0A813XMS6"/>
<feature type="coiled-coil region" evidence="5">
    <location>
        <begin position="165"/>
        <end position="199"/>
    </location>
</feature>
<proteinExistence type="inferred from homology"/>
<keyword evidence="7" id="KW-1185">Reference proteome</keyword>
<dbReference type="EMBL" id="CAJNOC010001534">
    <property type="protein sequence ID" value="CAF0872569.1"/>
    <property type="molecule type" value="Genomic_DNA"/>
</dbReference>
<evidence type="ECO:0000256" key="1">
    <source>
        <dbReference type="ARBA" id="ARBA00004138"/>
    </source>
</evidence>
<dbReference type="GO" id="GO:0042073">
    <property type="term" value="P:intraciliary transport"/>
    <property type="evidence" value="ECO:0007669"/>
    <property type="project" value="TreeGrafter"/>
</dbReference>
<gene>
    <name evidence="6" type="ORF">OXX778_LOCUS10008</name>
</gene>
<evidence type="ECO:0000256" key="4">
    <source>
        <dbReference type="ARBA" id="ARBA00023273"/>
    </source>
</evidence>
<dbReference type="GO" id="GO:1905515">
    <property type="term" value="P:non-motile cilium assembly"/>
    <property type="evidence" value="ECO:0007669"/>
    <property type="project" value="TreeGrafter"/>
</dbReference>
<dbReference type="Pfam" id="PF10498">
    <property type="entry name" value="IFT57"/>
    <property type="match status" value="1"/>
</dbReference>
<evidence type="ECO:0000256" key="5">
    <source>
        <dbReference type="SAM" id="Coils"/>
    </source>
</evidence>
<dbReference type="GO" id="GO:0005815">
    <property type="term" value="C:microtubule organizing center"/>
    <property type="evidence" value="ECO:0007669"/>
    <property type="project" value="TreeGrafter"/>
</dbReference>
<keyword evidence="4" id="KW-0966">Cell projection</keyword>
<evidence type="ECO:0000313" key="6">
    <source>
        <dbReference type="EMBL" id="CAF0872569.1"/>
    </source>
</evidence>
<dbReference type="PANTHER" id="PTHR16011">
    <property type="entry name" value="IFT57/HIPPI"/>
    <property type="match status" value="1"/>
</dbReference>